<dbReference type="PANTHER" id="PTHR48042:SF8">
    <property type="entry name" value="ABC-2 TYPE TRANSPORTER TRANSMEMBRANE DOMAIN-CONTAINING PROTEIN"/>
    <property type="match status" value="1"/>
</dbReference>
<protein>
    <recommendedName>
        <fullName evidence="3">ABC transporter domain-containing protein</fullName>
    </recommendedName>
</protein>
<dbReference type="InterPro" id="IPR003439">
    <property type="entry name" value="ABC_transporter-like_ATP-bd"/>
</dbReference>
<reference evidence="4" key="1">
    <citation type="journal article" date="2020" name="bioRxiv">
        <title>Hybrid origin of Populus tomentosa Carr. identified through genome sequencing and phylogenomic analysis.</title>
        <authorList>
            <person name="An X."/>
            <person name="Gao K."/>
            <person name="Chen Z."/>
            <person name="Li J."/>
            <person name="Yang X."/>
            <person name="Yang X."/>
            <person name="Zhou J."/>
            <person name="Guo T."/>
            <person name="Zhao T."/>
            <person name="Huang S."/>
            <person name="Miao D."/>
            <person name="Khan W.U."/>
            <person name="Rao P."/>
            <person name="Ye M."/>
            <person name="Lei B."/>
            <person name="Liao W."/>
            <person name="Wang J."/>
            <person name="Ji L."/>
            <person name="Li Y."/>
            <person name="Guo B."/>
            <person name="Mustafa N.S."/>
            <person name="Li S."/>
            <person name="Yun Q."/>
            <person name="Keller S.R."/>
            <person name="Mao J."/>
            <person name="Zhang R."/>
            <person name="Strauss S.H."/>
        </authorList>
    </citation>
    <scope>NUCLEOTIDE SEQUENCE</scope>
    <source>
        <strain evidence="4">GM15</strain>
        <tissue evidence="4">Leaf</tissue>
    </source>
</reference>
<comment type="caution">
    <text evidence="4">The sequence shown here is derived from an EMBL/GenBank/DDBJ whole genome shotgun (WGS) entry which is preliminary data.</text>
</comment>
<accession>A0A8X8C0F2</accession>
<comment type="similarity">
    <text evidence="1">Belongs to the ABC transporter superfamily. ABCG family. Eye pigment precursor importer (TC 3.A.1.204) subfamily.</text>
</comment>
<sequence>MCSVWENLTVELPSMITSGSTRKLLSDHSGYAEPGHIMAIMGPSGSGKSTLLDSLAGLIRETITYSAHLRLPRKTTKEELDSVVDNTIMEMGLL</sequence>
<gene>
    <name evidence="4" type="ORF">POTOM_052574</name>
</gene>
<evidence type="ECO:0000313" key="5">
    <source>
        <dbReference type="Proteomes" id="UP000886885"/>
    </source>
</evidence>
<dbReference type="EMBL" id="JAAWWB010000032">
    <property type="protein sequence ID" value="KAG6743871.1"/>
    <property type="molecule type" value="Genomic_DNA"/>
</dbReference>
<dbReference type="AlphaFoldDB" id="A0A8X8C0F2"/>
<name>A0A8X8C0F2_POPTO</name>
<dbReference type="Proteomes" id="UP000886885">
    <property type="component" value="Chromosome 16D"/>
</dbReference>
<organism evidence="4 5">
    <name type="scientific">Populus tomentosa</name>
    <name type="common">Chinese white poplar</name>
    <dbReference type="NCBI Taxonomy" id="118781"/>
    <lineage>
        <taxon>Eukaryota</taxon>
        <taxon>Viridiplantae</taxon>
        <taxon>Streptophyta</taxon>
        <taxon>Embryophyta</taxon>
        <taxon>Tracheophyta</taxon>
        <taxon>Spermatophyta</taxon>
        <taxon>Magnoliopsida</taxon>
        <taxon>eudicotyledons</taxon>
        <taxon>Gunneridae</taxon>
        <taxon>Pentapetalae</taxon>
        <taxon>rosids</taxon>
        <taxon>fabids</taxon>
        <taxon>Malpighiales</taxon>
        <taxon>Salicaceae</taxon>
        <taxon>Saliceae</taxon>
        <taxon>Populus</taxon>
    </lineage>
</organism>
<proteinExistence type="inferred from homology"/>
<dbReference type="GO" id="GO:0005524">
    <property type="term" value="F:ATP binding"/>
    <property type="evidence" value="ECO:0007669"/>
    <property type="project" value="InterPro"/>
</dbReference>
<dbReference type="GO" id="GO:0016887">
    <property type="term" value="F:ATP hydrolysis activity"/>
    <property type="evidence" value="ECO:0007669"/>
    <property type="project" value="InterPro"/>
</dbReference>
<dbReference type="Pfam" id="PF00005">
    <property type="entry name" value="ABC_tran"/>
    <property type="match status" value="1"/>
</dbReference>
<dbReference type="InterPro" id="IPR052215">
    <property type="entry name" value="Plant_ABCG"/>
</dbReference>
<keyword evidence="2" id="KW-0813">Transport</keyword>
<evidence type="ECO:0000259" key="3">
    <source>
        <dbReference type="Pfam" id="PF00005"/>
    </source>
</evidence>
<feature type="domain" description="ABC transporter" evidence="3">
    <location>
        <begin position="26"/>
        <end position="62"/>
    </location>
</feature>
<evidence type="ECO:0000313" key="4">
    <source>
        <dbReference type="EMBL" id="KAG6743871.1"/>
    </source>
</evidence>
<evidence type="ECO:0000256" key="1">
    <source>
        <dbReference type="ARBA" id="ARBA00005814"/>
    </source>
</evidence>
<dbReference type="PANTHER" id="PTHR48042">
    <property type="entry name" value="ABC TRANSPORTER G FAMILY MEMBER 11"/>
    <property type="match status" value="1"/>
</dbReference>
<keyword evidence="5" id="KW-1185">Reference proteome</keyword>
<evidence type="ECO:0000256" key="2">
    <source>
        <dbReference type="ARBA" id="ARBA00022448"/>
    </source>
</evidence>
<dbReference type="OrthoDB" id="1432937at2759"/>